<comment type="caution">
    <text evidence="2">The sequence shown here is derived from an EMBL/GenBank/DDBJ whole genome shotgun (WGS) entry which is preliminary data.</text>
</comment>
<reference evidence="3" key="1">
    <citation type="submission" date="2017-03" db="EMBL/GenBank/DDBJ databases">
        <title>Phytopthora megakarya and P. palmivora, two closely related causual agents of cacao black pod achieved similar genome size and gene model numbers by different mechanisms.</title>
        <authorList>
            <person name="Ali S."/>
            <person name="Shao J."/>
            <person name="Larry D.J."/>
            <person name="Kronmiller B."/>
            <person name="Shen D."/>
            <person name="Strem M.D."/>
            <person name="Melnick R.L."/>
            <person name="Guiltinan M.J."/>
            <person name="Tyler B.M."/>
            <person name="Meinhardt L.W."/>
            <person name="Bailey B.A."/>
        </authorList>
    </citation>
    <scope>NUCLEOTIDE SEQUENCE [LARGE SCALE GENOMIC DNA]</scope>
    <source>
        <strain evidence="3">zdho120</strain>
    </source>
</reference>
<evidence type="ECO:0008006" key="4">
    <source>
        <dbReference type="Google" id="ProtNLM"/>
    </source>
</evidence>
<organism evidence="2 3">
    <name type="scientific">Phytophthora megakarya</name>
    <dbReference type="NCBI Taxonomy" id="4795"/>
    <lineage>
        <taxon>Eukaryota</taxon>
        <taxon>Sar</taxon>
        <taxon>Stramenopiles</taxon>
        <taxon>Oomycota</taxon>
        <taxon>Peronosporomycetes</taxon>
        <taxon>Peronosporales</taxon>
        <taxon>Peronosporaceae</taxon>
        <taxon>Phytophthora</taxon>
    </lineage>
</organism>
<dbReference type="SUPFAM" id="SSF56672">
    <property type="entry name" value="DNA/RNA polymerases"/>
    <property type="match status" value="1"/>
</dbReference>
<dbReference type="Gene3D" id="3.10.10.10">
    <property type="entry name" value="HIV Type 1 Reverse Transcriptase, subunit A, domain 1"/>
    <property type="match status" value="1"/>
</dbReference>
<feature type="region of interest" description="Disordered" evidence="1">
    <location>
        <begin position="78"/>
        <end position="190"/>
    </location>
</feature>
<keyword evidence="3" id="KW-1185">Reference proteome</keyword>
<feature type="non-terminal residue" evidence="2">
    <location>
        <position position="1"/>
    </location>
</feature>
<proteinExistence type="predicted"/>
<dbReference type="AlphaFoldDB" id="A0A225UJ81"/>
<dbReference type="Proteomes" id="UP000198211">
    <property type="component" value="Unassembled WGS sequence"/>
</dbReference>
<dbReference type="InterPro" id="IPR043128">
    <property type="entry name" value="Rev_trsase/Diguanyl_cyclase"/>
</dbReference>
<accession>A0A225UJ81</accession>
<dbReference type="InterPro" id="IPR043502">
    <property type="entry name" value="DNA/RNA_pol_sf"/>
</dbReference>
<evidence type="ECO:0000256" key="1">
    <source>
        <dbReference type="SAM" id="MobiDB-lite"/>
    </source>
</evidence>
<evidence type="ECO:0000313" key="3">
    <source>
        <dbReference type="Proteomes" id="UP000198211"/>
    </source>
</evidence>
<dbReference type="EMBL" id="NBNE01016361">
    <property type="protein sequence ID" value="OWY93277.1"/>
    <property type="molecule type" value="Genomic_DNA"/>
</dbReference>
<sequence length="350" mass="38064">SAKRVPVAVRVVNISRTPAQVLPHTKVATLTDRDRLPLGTNFVRPGSYPYDERESLVYENTRSPAVERRLDAEARELERNAPPMVDCPTYPTPTRVLRRTPETRAVVAGVPEAHSVPRSPEPSGASSRGRRLRTPTVVSGTPPGSVDPGPQVSTSESTDHDAQASSRGEPAPEITASQEPVPESPESAPMDAQVALARSFVMVAMAGETLDAEPAVYYHQGSDFVLLDMLKNQLAYLPDLSDLRPEANIEDAIVGEGNALHPPARGGVCDLDVGDENPISMRVFGLGVGIGHCPRDAEERYGLCIDYRLVNQLIKLMNYPLPLIDELMSNFAATMWFMTLDMASGFWAAR</sequence>
<protein>
    <recommendedName>
        <fullName evidence="4">Reverse transcriptase</fullName>
    </recommendedName>
</protein>
<dbReference type="Gene3D" id="3.30.70.270">
    <property type="match status" value="1"/>
</dbReference>
<gene>
    <name evidence="2" type="ORF">PHMEG_00037389</name>
</gene>
<name>A0A225UJ81_9STRA</name>
<evidence type="ECO:0000313" key="2">
    <source>
        <dbReference type="EMBL" id="OWY93277.1"/>
    </source>
</evidence>